<evidence type="ECO:0000313" key="3">
    <source>
        <dbReference type="Proteomes" id="UP000612585"/>
    </source>
</evidence>
<dbReference type="EMBL" id="BOPG01000075">
    <property type="protein sequence ID" value="GIJ62164.1"/>
    <property type="molecule type" value="Genomic_DNA"/>
</dbReference>
<sequence>MATVSALVSGLDAELRRLGYKDSTMVWYRGCWRRVERFFAARGVQEFSLDVAMAWVDAACGFFAKEQAGTLKPNDRVGGLRRARHVWRRRATGSPNGREPHGVTNAEGSLRVV</sequence>
<evidence type="ECO:0008006" key="4">
    <source>
        <dbReference type="Google" id="ProtNLM"/>
    </source>
</evidence>
<gene>
    <name evidence="2" type="ORF">Vau01_096800</name>
</gene>
<dbReference type="Proteomes" id="UP000612585">
    <property type="component" value="Unassembled WGS sequence"/>
</dbReference>
<evidence type="ECO:0000256" key="1">
    <source>
        <dbReference type="SAM" id="MobiDB-lite"/>
    </source>
</evidence>
<proteinExistence type="predicted"/>
<evidence type="ECO:0000313" key="2">
    <source>
        <dbReference type="EMBL" id="GIJ62164.1"/>
    </source>
</evidence>
<protein>
    <recommendedName>
        <fullName evidence="4">Integrase SAM-like N-terminal domain-containing protein</fullName>
    </recommendedName>
</protein>
<reference evidence="2" key="1">
    <citation type="submission" date="2021-01" db="EMBL/GenBank/DDBJ databases">
        <title>Whole genome shotgun sequence of Virgisporangium aurantiacum NBRC 16421.</title>
        <authorList>
            <person name="Komaki H."/>
            <person name="Tamura T."/>
        </authorList>
    </citation>
    <scope>NUCLEOTIDE SEQUENCE</scope>
    <source>
        <strain evidence="2">NBRC 16421</strain>
    </source>
</reference>
<feature type="region of interest" description="Disordered" evidence="1">
    <location>
        <begin position="89"/>
        <end position="113"/>
    </location>
</feature>
<dbReference type="AlphaFoldDB" id="A0A8J3ZDF9"/>
<keyword evidence="3" id="KW-1185">Reference proteome</keyword>
<organism evidence="2 3">
    <name type="scientific">Virgisporangium aurantiacum</name>
    <dbReference type="NCBI Taxonomy" id="175570"/>
    <lineage>
        <taxon>Bacteria</taxon>
        <taxon>Bacillati</taxon>
        <taxon>Actinomycetota</taxon>
        <taxon>Actinomycetes</taxon>
        <taxon>Micromonosporales</taxon>
        <taxon>Micromonosporaceae</taxon>
        <taxon>Virgisporangium</taxon>
    </lineage>
</organism>
<accession>A0A8J3ZDF9</accession>
<comment type="caution">
    <text evidence="2">The sequence shown here is derived from an EMBL/GenBank/DDBJ whole genome shotgun (WGS) entry which is preliminary data.</text>
</comment>
<name>A0A8J3ZDF9_9ACTN</name>